<keyword evidence="3" id="KW-1185">Reference proteome</keyword>
<keyword evidence="1" id="KW-0472">Membrane</keyword>
<dbReference type="AlphaFoldDB" id="A0A841GK47"/>
<keyword evidence="1" id="KW-0812">Transmembrane</keyword>
<dbReference type="EMBL" id="JACHEX010000003">
    <property type="protein sequence ID" value="MBB6062747.1"/>
    <property type="molecule type" value="Genomic_DNA"/>
</dbReference>
<reference evidence="2 3" key="1">
    <citation type="submission" date="2020-08" db="EMBL/GenBank/DDBJ databases">
        <title>Genomic Encyclopedia of Type Strains, Phase IV (KMG-IV): sequencing the most valuable type-strain genomes for metagenomic binning, comparative biology and taxonomic classification.</title>
        <authorList>
            <person name="Goeker M."/>
        </authorList>
    </citation>
    <scope>NUCLEOTIDE SEQUENCE [LARGE SCALE GENOMIC DNA]</scope>
    <source>
        <strain evidence="2 3">DSM 13481</strain>
    </source>
</reference>
<evidence type="ECO:0008006" key="4">
    <source>
        <dbReference type="Google" id="ProtNLM"/>
    </source>
</evidence>
<protein>
    <recommendedName>
        <fullName evidence="4">MetS family NSS transporter small subunit</fullName>
    </recommendedName>
</protein>
<evidence type="ECO:0000256" key="1">
    <source>
        <dbReference type="SAM" id="Phobius"/>
    </source>
</evidence>
<keyword evidence="1" id="KW-1133">Transmembrane helix</keyword>
<dbReference type="NCBIfam" id="NF033493">
    <property type="entry name" value="MetS_like_NSS"/>
    <property type="match status" value="1"/>
</dbReference>
<dbReference type="Proteomes" id="UP000555828">
    <property type="component" value="Unassembled WGS sequence"/>
</dbReference>
<accession>A0A841GK47</accession>
<proteinExistence type="predicted"/>
<gene>
    <name evidence="2" type="ORF">HNP65_001199</name>
</gene>
<evidence type="ECO:0000313" key="3">
    <source>
        <dbReference type="Proteomes" id="UP000555828"/>
    </source>
</evidence>
<dbReference type="RefSeq" id="WP_126993638.1">
    <property type="nucleotide sequence ID" value="NZ_JACHEX010000003.1"/>
</dbReference>
<feature type="transmembrane region" description="Helical" evidence="1">
    <location>
        <begin position="6"/>
        <end position="28"/>
    </location>
</feature>
<sequence length="33" mass="3496">MSVSAIIFLILAGVVLFGGLFWSLSIAAKSQKK</sequence>
<organism evidence="2 3">
    <name type="scientific">Thermosipho japonicus</name>
    <dbReference type="NCBI Taxonomy" id="90323"/>
    <lineage>
        <taxon>Bacteria</taxon>
        <taxon>Thermotogati</taxon>
        <taxon>Thermotogota</taxon>
        <taxon>Thermotogae</taxon>
        <taxon>Thermotogales</taxon>
        <taxon>Fervidobacteriaceae</taxon>
        <taxon>Thermosipho</taxon>
    </lineage>
</organism>
<evidence type="ECO:0000313" key="2">
    <source>
        <dbReference type="EMBL" id="MBB6062747.1"/>
    </source>
</evidence>
<name>A0A841GK47_9BACT</name>
<comment type="caution">
    <text evidence="2">The sequence shown here is derived from an EMBL/GenBank/DDBJ whole genome shotgun (WGS) entry which is preliminary data.</text>
</comment>